<evidence type="ECO:0000313" key="2">
    <source>
        <dbReference type="EMBL" id="ERN07677.1"/>
    </source>
</evidence>
<keyword evidence="1" id="KW-0472">Membrane</keyword>
<gene>
    <name evidence="2" type="ORF">AMTR_s00155p00059880</name>
</gene>
<feature type="transmembrane region" description="Helical" evidence="1">
    <location>
        <begin position="71"/>
        <end position="95"/>
    </location>
</feature>
<dbReference type="Gramene" id="ERN07677">
    <property type="protein sequence ID" value="ERN07677"/>
    <property type="gene ID" value="AMTR_s00155p00059880"/>
</dbReference>
<accession>W1PCP9</accession>
<evidence type="ECO:0000256" key="1">
    <source>
        <dbReference type="SAM" id="Phobius"/>
    </source>
</evidence>
<protein>
    <submittedName>
        <fullName evidence="2">Uncharacterized protein</fullName>
    </submittedName>
</protein>
<name>W1PCP9_AMBTC</name>
<dbReference type="EMBL" id="KI393623">
    <property type="protein sequence ID" value="ERN07677.1"/>
    <property type="molecule type" value="Genomic_DNA"/>
</dbReference>
<dbReference type="HOGENOM" id="CLU_2336482_0_0_1"/>
<keyword evidence="3" id="KW-1185">Reference proteome</keyword>
<organism evidence="2 3">
    <name type="scientific">Amborella trichopoda</name>
    <dbReference type="NCBI Taxonomy" id="13333"/>
    <lineage>
        <taxon>Eukaryota</taxon>
        <taxon>Viridiplantae</taxon>
        <taxon>Streptophyta</taxon>
        <taxon>Embryophyta</taxon>
        <taxon>Tracheophyta</taxon>
        <taxon>Spermatophyta</taxon>
        <taxon>Magnoliopsida</taxon>
        <taxon>Amborellales</taxon>
        <taxon>Amborellaceae</taxon>
        <taxon>Amborella</taxon>
    </lineage>
</organism>
<dbReference type="PANTHER" id="PTHR37189">
    <property type="entry name" value="CONCANAVALIN A-LIKE LECTIN/GLUCANASE DOMAIN-CONTAINING PROTEIN-RELATED"/>
    <property type="match status" value="1"/>
</dbReference>
<keyword evidence="1" id="KW-0812">Transmembrane</keyword>
<dbReference type="eggNOG" id="ENOG502SDI0">
    <property type="taxonomic scope" value="Eukaryota"/>
</dbReference>
<proteinExistence type="predicted"/>
<keyword evidence="1" id="KW-1133">Transmembrane helix</keyword>
<reference evidence="3" key="1">
    <citation type="journal article" date="2013" name="Science">
        <title>The Amborella genome and the evolution of flowering plants.</title>
        <authorList>
            <consortium name="Amborella Genome Project"/>
        </authorList>
    </citation>
    <scope>NUCLEOTIDE SEQUENCE [LARGE SCALE GENOMIC DNA]</scope>
</reference>
<dbReference type="AlphaFoldDB" id="W1PCP9"/>
<evidence type="ECO:0000313" key="3">
    <source>
        <dbReference type="Proteomes" id="UP000017836"/>
    </source>
</evidence>
<dbReference type="PANTHER" id="PTHR37189:SF4">
    <property type="entry name" value="TRANSMEMBRANE PROTEIN"/>
    <property type="match status" value="1"/>
</dbReference>
<dbReference type="Proteomes" id="UP000017836">
    <property type="component" value="Unassembled WGS sequence"/>
</dbReference>
<sequence>MARDIRPSDHGLSFESPVAVVSPQTKSFFAGSSSDTVALPEAQDSNNFPNFPVTEVRHSEQRSTMGKTGNILLVTSLVCGALGLCFIVAAGYVYMVRK</sequence>